<dbReference type="Pfam" id="PF13413">
    <property type="entry name" value="HTH_25"/>
    <property type="match status" value="1"/>
</dbReference>
<organism evidence="2">
    <name type="scientific">Rhizobium leguminosarum bv. viciae</name>
    <dbReference type="NCBI Taxonomy" id="387"/>
    <lineage>
        <taxon>Bacteria</taxon>
        <taxon>Pseudomonadati</taxon>
        <taxon>Pseudomonadota</taxon>
        <taxon>Alphaproteobacteria</taxon>
        <taxon>Hyphomicrobiales</taxon>
        <taxon>Rhizobiaceae</taxon>
        <taxon>Rhizobium/Agrobacterium group</taxon>
        <taxon>Rhizobium</taxon>
    </lineage>
</organism>
<dbReference type="AlphaFoldDB" id="A0A0U3JR13"/>
<feature type="domain" description="HTH cro/C1-type" evidence="1">
    <location>
        <begin position="33"/>
        <end position="85"/>
    </location>
</feature>
<evidence type="ECO:0000259" key="1">
    <source>
        <dbReference type="PROSITE" id="PS50943"/>
    </source>
</evidence>
<reference evidence="2" key="1">
    <citation type="submission" date="2015-10" db="EMBL/GenBank/DDBJ databases">
        <title>Comparative analysis of sym-gene organization in Rhizobium leguminosarum bv. viciae strains, isolated from different host plants and demonstrating clear differences in symbiotic specificity.</title>
        <authorList>
            <person name="Chirak E.R."/>
            <person name="Kimeklis A.K."/>
            <person name="Andronov E.E."/>
        </authorList>
    </citation>
    <scope>NUCLEOTIDE SEQUENCE</scope>
    <source>
        <strain evidence="2">Vaf12</strain>
    </source>
</reference>
<dbReference type="InterPro" id="IPR010982">
    <property type="entry name" value="Lambda_DNA-bd_dom_sf"/>
</dbReference>
<evidence type="ECO:0000313" key="2">
    <source>
        <dbReference type="EMBL" id="ALU64501.1"/>
    </source>
</evidence>
<proteinExistence type="predicted"/>
<dbReference type="EMBL" id="KT944070">
    <property type="protein sequence ID" value="ALU64501.1"/>
    <property type="molecule type" value="Genomic_DNA"/>
</dbReference>
<protein>
    <recommendedName>
        <fullName evidence="1">HTH cro/C1-type domain-containing protein</fullName>
    </recommendedName>
</protein>
<dbReference type="GO" id="GO:0003677">
    <property type="term" value="F:DNA binding"/>
    <property type="evidence" value="ECO:0007669"/>
    <property type="project" value="InterPro"/>
</dbReference>
<dbReference type="Gene3D" id="1.10.260.40">
    <property type="entry name" value="lambda repressor-like DNA-binding domains"/>
    <property type="match status" value="1"/>
</dbReference>
<dbReference type="InterPro" id="IPR001387">
    <property type="entry name" value="Cro/C1-type_HTH"/>
</dbReference>
<dbReference type="PROSITE" id="PS50943">
    <property type="entry name" value="HTH_CROC1"/>
    <property type="match status" value="1"/>
</dbReference>
<name>A0A0U3JR13_RHILV</name>
<sequence>MHVFRLPKGALIDMNMVSKIAKSPVAPSVGALLAEARLARGYSLDDVAETTGLTVAEVAALENDADFDASRIRRTASALGILEKICDAPR</sequence>
<accession>A0A0U3JR13</accession>
<dbReference type="SUPFAM" id="SSF47413">
    <property type="entry name" value="lambda repressor-like DNA-binding domains"/>
    <property type="match status" value="1"/>
</dbReference>
<dbReference type="CDD" id="cd00093">
    <property type="entry name" value="HTH_XRE"/>
    <property type="match status" value="1"/>
</dbReference>